<evidence type="ECO:0000256" key="2">
    <source>
        <dbReference type="ARBA" id="ARBA00022730"/>
    </source>
</evidence>
<keyword evidence="3 6" id="KW-0694">RNA-binding</keyword>
<organism evidence="8 9">
    <name type="scientific">Nitrosomonas oligotropha</name>
    <dbReference type="NCBI Taxonomy" id="42354"/>
    <lineage>
        <taxon>Bacteria</taxon>
        <taxon>Pseudomonadati</taxon>
        <taxon>Pseudomonadota</taxon>
        <taxon>Betaproteobacteria</taxon>
        <taxon>Nitrosomonadales</taxon>
        <taxon>Nitrosomonadaceae</taxon>
        <taxon>Nitrosomonas</taxon>
    </lineage>
</organism>
<dbReference type="Proteomes" id="UP000198814">
    <property type="component" value="Unassembled WGS sequence"/>
</dbReference>
<keyword evidence="5 6" id="KW-0687">Ribonucleoprotein</keyword>
<dbReference type="GO" id="GO:1990904">
    <property type="term" value="C:ribonucleoprotein complex"/>
    <property type="evidence" value="ECO:0007669"/>
    <property type="project" value="UniProtKB-KW"/>
</dbReference>
<reference evidence="8" key="1">
    <citation type="submission" date="2016-10" db="EMBL/GenBank/DDBJ databases">
        <authorList>
            <person name="de Groot N.N."/>
        </authorList>
    </citation>
    <scope>NUCLEOTIDE SEQUENCE [LARGE SCALE GENOMIC DNA]</scope>
    <source>
        <strain evidence="8">Nm76</strain>
    </source>
</reference>
<dbReference type="InterPro" id="IPR013025">
    <property type="entry name" value="Ribosomal_uL23-like"/>
</dbReference>
<evidence type="ECO:0000313" key="8">
    <source>
        <dbReference type="EMBL" id="SEO27179.1"/>
    </source>
</evidence>
<dbReference type="AlphaFoldDB" id="A0A1H8NCK1"/>
<dbReference type="SUPFAM" id="SSF54189">
    <property type="entry name" value="Ribosomal proteins S24e, L23 and L15e"/>
    <property type="match status" value="1"/>
</dbReference>
<dbReference type="GO" id="GO:0003735">
    <property type="term" value="F:structural constituent of ribosome"/>
    <property type="evidence" value="ECO:0007669"/>
    <property type="project" value="InterPro"/>
</dbReference>
<dbReference type="NCBIfam" id="NF004359">
    <property type="entry name" value="PRK05738.1-3"/>
    <property type="match status" value="1"/>
</dbReference>
<comment type="function">
    <text evidence="6">One of the early assembly proteins it binds 23S rRNA. One of the proteins that surrounds the polypeptide exit tunnel on the outside of the ribosome. Forms the main docking site for trigger factor binding to the ribosome.</text>
</comment>
<reference evidence="9" key="2">
    <citation type="submission" date="2016-10" db="EMBL/GenBank/DDBJ databases">
        <authorList>
            <person name="Varghese N."/>
            <person name="Submissions S."/>
        </authorList>
    </citation>
    <scope>NUCLEOTIDE SEQUENCE [LARGE SCALE GENOMIC DNA]</scope>
    <source>
        <strain evidence="9">Nm76</strain>
    </source>
</reference>
<dbReference type="NCBIfam" id="NF004363">
    <property type="entry name" value="PRK05738.2-4"/>
    <property type="match status" value="1"/>
</dbReference>
<accession>A0A1H8NCK1</accession>
<dbReference type="Gene3D" id="3.30.70.330">
    <property type="match status" value="1"/>
</dbReference>
<evidence type="ECO:0000313" key="9">
    <source>
        <dbReference type="Proteomes" id="UP000198814"/>
    </source>
</evidence>
<gene>
    <name evidence="6" type="primary">rplW</name>
    <name evidence="7" type="ORF">C8R26_1165</name>
    <name evidence="8" type="ORF">SAMN05216333_10755</name>
</gene>
<dbReference type="RefSeq" id="WP_090319380.1">
    <property type="nucleotide sequence ID" value="NZ_FNOE01000014.1"/>
</dbReference>
<dbReference type="Proteomes" id="UP000244128">
    <property type="component" value="Unassembled WGS sequence"/>
</dbReference>
<keyword evidence="9" id="KW-1185">Reference proteome</keyword>
<dbReference type="FunFam" id="3.30.70.330:FF:000001">
    <property type="entry name" value="50S ribosomal protein L23"/>
    <property type="match status" value="1"/>
</dbReference>
<dbReference type="EMBL" id="QAOI01000016">
    <property type="protein sequence ID" value="PTQ76501.1"/>
    <property type="molecule type" value="Genomic_DNA"/>
</dbReference>
<protein>
    <recommendedName>
        <fullName evidence="6">Large ribosomal subunit protein uL23</fullName>
    </recommendedName>
</protein>
<dbReference type="GO" id="GO:0006412">
    <property type="term" value="P:translation"/>
    <property type="evidence" value="ECO:0007669"/>
    <property type="project" value="UniProtKB-UniRule"/>
</dbReference>
<dbReference type="OrthoDB" id="9793353at2"/>
<dbReference type="GO" id="GO:0005840">
    <property type="term" value="C:ribosome"/>
    <property type="evidence" value="ECO:0007669"/>
    <property type="project" value="UniProtKB-KW"/>
</dbReference>
<proteinExistence type="inferred from homology"/>
<evidence type="ECO:0000313" key="10">
    <source>
        <dbReference type="Proteomes" id="UP000244128"/>
    </source>
</evidence>
<reference evidence="7 10" key="3">
    <citation type="submission" date="2018-04" db="EMBL/GenBank/DDBJ databases">
        <title>Active sludge and wastewater microbial communities from Klosterneuburg, Austria.</title>
        <authorList>
            <person name="Wagner M."/>
        </authorList>
    </citation>
    <scope>NUCLEOTIDE SEQUENCE [LARGE SCALE GENOMIC DNA]</scope>
    <source>
        <strain evidence="7 10">Nm49</strain>
    </source>
</reference>
<evidence type="ECO:0000256" key="1">
    <source>
        <dbReference type="ARBA" id="ARBA00006700"/>
    </source>
</evidence>
<dbReference type="PANTHER" id="PTHR11620">
    <property type="entry name" value="60S RIBOSOMAL PROTEIN L23A"/>
    <property type="match status" value="1"/>
</dbReference>
<dbReference type="InterPro" id="IPR012678">
    <property type="entry name" value="Ribosomal_uL23/eL15/eS24_sf"/>
</dbReference>
<comment type="subunit">
    <text evidence="6">Part of the 50S ribosomal subunit. Contacts protein L29, and trigger factor when it is bound to the ribosome.</text>
</comment>
<sequence>MKNSNINQERLLKVILAPHISEKATFIGEKNNQTVFRVVTDATKKEIKDAIELLWKEQKIEVKNVQTINVKGKSKRFGRFVGHRNDWKKAIVSIKEGQELSFANFSNAEVK</sequence>
<name>A0A1H8NCK1_9PROT</name>
<evidence type="ECO:0000256" key="4">
    <source>
        <dbReference type="ARBA" id="ARBA00022980"/>
    </source>
</evidence>
<keyword evidence="2 6" id="KW-0699">rRNA-binding</keyword>
<comment type="similarity">
    <text evidence="1 6">Belongs to the universal ribosomal protein uL23 family.</text>
</comment>
<dbReference type="HAMAP" id="MF_01369_B">
    <property type="entry name" value="Ribosomal_uL23_B"/>
    <property type="match status" value="1"/>
</dbReference>
<dbReference type="InterPro" id="IPR012677">
    <property type="entry name" value="Nucleotide-bd_a/b_plait_sf"/>
</dbReference>
<evidence type="ECO:0000313" key="7">
    <source>
        <dbReference type="EMBL" id="PTQ76501.1"/>
    </source>
</evidence>
<dbReference type="Pfam" id="PF00276">
    <property type="entry name" value="Ribosomal_L23"/>
    <property type="match status" value="1"/>
</dbReference>
<evidence type="ECO:0000256" key="5">
    <source>
        <dbReference type="ARBA" id="ARBA00023274"/>
    </source>
</evidence>
<dbReference type="EMBL" id="FODO01000007">
    <property type="protein sequence ID" value="SEO27179.1"/>
    <property type="molecule type" value="Genomic_DNA"/>
</dbReference>
<evidence type="ECO:0000256" key="3">
    <source>
        <dbReference type="ARBA" id="ARBA00022884"/>
    </source>
</evidence>
<evidence type="ECO:0000256" key="6">
    <source>
        <dbReference type="HAMAP-Rule" id="MF_01369"/>
    </source>
</evidence>
<keyword evidence="4 6" id="KW-0689">Ribosomal protein</keyword>
<dbReference type="GO" id="GO:0019843">
    <property type="term" value="F:rRNA binding"/>
    <property type="evidence" value="ECO:0007669"/>
    <property type="project" value="UniProtKB-UniRule"/>
</dbReference>
<dbReference type="STRING" id="42354.SAMN05216333_10755"/>